<evidence type="ECO:0000256" key="1">
    <source>
        <dbReference type="PROSITE-ProRule" id="PRU00285"/>
    </source>
</evidence>
<gene>
    <name evidence="4" type="ORF">dnm_062190</name>
</gene>
<reference evidence="4" key="1">
    <citation type="journal article" date="2021" name="Microb. Physiol.">
        <title>Proteogenomic Insights into the Physiology of Marine, Sulfate-Reducing, Filamentous Desulfonema limicola and Desulfonema magnum.</title>
        <authorList>
            <person name="Schnaars V."/>
            <person name="Wohlbrand L."/>
            <person name="Scheve S."/>
            <person name="Hinrichs C."/>
            <person name="Reinhardt R."/>
            <person name="Rabus R."/>
        </authorList>
    </citation>
    <scope>NUCLEOTIDE SEQUENCE</scope>
    <source>
        <strain evidence="4">4be13</strain>
    </source>
</reference>
<evidence type="ECO:0000256" key="2">
    <source>
        <dbReference type="RuleBase" id="RU003616"/>
    </source>
</evidence>
<dbReference type="InterPro" id="IPR002068">
    <property type="entry name" value="A-crystallin/Hsp20_dom"/>
</dbReference>
<dbReference type="EMBL" id="CP061800">
    <property type="protein sequence ID" value="QTA90158.1"/>
    <property type="molecule type" value="Genomic_DNA"/>
</dbReference>
<accession>A0A975BRB6</accession>
<name>A0A975BRB6_9BACT</name>
<keyword evidence="4" id="KW-0346">Stress response</keyword>
<organism evidence="4 5">
    <name type="scientific">Desulfonema magnum</name>
    <dbReference type="NCBI Taxonomy" id="45655"/>
    <lineage>
        <taxon>Bacteria</taxon>
        <taxon>Pseudomonadati</taxon>
        <taxon>Thermodesulfobacteriota</taxon>
        <taxon>Desulfobacteria</taxon>
        <taxon>Desulfobacterales</taxon>
        <taxon>Desulfococcaceae</taxon>
        <taxon>Desulfonema</taxon>
    </lineage>
</organism>
<dbReference type="Gene3D" id="2.60.40.790">
    <property type="match status" value="1"/>
</dbReference>
<comment type="similarity">
    <text evidence="1 2">Belongs to the small heat shock protein (HSP20) family.</text>
</comment>
<evidence type="ECO:0000313" key="4">
    <source>
        <dbReference type="EMBL" id="QTA90158.1"/>
    </source>
</evidence>
<dbReference type="PANTHER" id="PTHR11527">
    <property type="entry name" value="HEAT-SHOCK PROTEIN 20 FAMILY MEMBER"/>
    <property type="match status" value="1"/>
</dbReference>
<protein>
    <submittedName>
        <fullName evidence="4">Heat shock protein, Hsp 20 family</fullName>
    </submittedName>
</protein>
<dbReference type="AlphaFoldDB" id="A0A975BRB6"/>
<evidence type="ECO:0000313" key="5">
    <source>
        <dbReference type="Proteomes" id="UP000663722"/>
    </source>
</evidence>
<dbReference type="PROSITE" id="PS01031">
    <property type="entry name" value="SHSP"/>
    <property type="match status" value="1"/>
</dbReference>
<dbReference type="KEGG" id="dmm:dnm_062190"/>
<dbReference type="InterPro" id="IPR008978">
    <property type="entry name" value="HSP20-like_chaperone"/>
</dbReference>
<dbReference type="SUPFAM" id="SSF49764">
    <property type="entry name" value="HSP20-like chaperones"/>
    <property type="match status" value="1"/>
</dbReference>
<dbReference type="CDD" id="cd06464">
    <property type="entry name" value="ACD_sHsps-like"/>
    <property type="match status" value="1"/>
</dbReference>
<dbReference type="RefSeq" id="WP_207678484.1">
    <property type="nucleotide sequence ID" value="NZ_CP061800.1"/>
</dbReference>
<dbReference type="Proteomes" id="UP000663722">
    <property type="component" value="Chromosome"/>
</dbReference>
<sequence>MRIRRMFNTPVWGWKTPFDELDRMRGQLDKFSEELEKGLLQRRWSGVFPLINVTEDKDNYQVRAELPGLKTDDLDISATGKTLTVSGERKIPSESKEVNYHRREREAGKFSRIVTLPNQIDPAKVEASLTDGVLTVVLPKAESAKPRQITIS</sequence>
<dbReference type="InterPro" id="IPR031107">
    <property type="entry name" value="Small_HSP"/>
</dbReference>
<dbReference type="Pfam" id="PF00011">
    <property type="entry name" value="HSP20"/>
    <property type="match status" value="1"/>
</dbReference>
<feature type="domain" description="SHSP" evidence="3">
    <location>
        <begin position="42"/>
        <end position="152"/>
    </location>
</feature>
<keyword evidence="5" id="KW-1185">Reference proteome</keyword>
<proteinExistence type="inferred from homology"/>
<evidence type="ECO:0000259" key="3">
    <source>
        <dbReference type="PROSITE" id="PS01031"/>
    </source>
</evidence>